<comment type="similarity">
    <text evidence="1">Belongs to the short-chain dehydrogenases/reductases (SDR) family.</text>
</comment>
<sequence length="281" mass="29066">MGTDQSGTDRSAILEGFVVDLRLAGKTAVVTGGSKGIGLETVRLLQQEGVKVVSGSRSITPQLKETGAYAVTVDLSTPDGPQRLIDEAVAHLGGIDILINNVGIGDSESLVEGATNTLLTLPDSAWESAFDLHFYSALRATRAALPSLIERKGVIVNVSSTGARLVGGGPVNYNVSKVALNALTKITAEQFGAEGVRAITVSPGPVSTGVWTDEDGFIGKVARAQGVTREQFEQTLLSQLSASTGRVSTPAEVAQLIVFAASPNNVTGTDYLVDGGMVKTA</sequence>
<evidence type="ECO:0000313" key="3">
    <source>
        <dbReference type="EMBL" id="RSM74742.1"/>
    </source>
</evidence>
<dbReference type="PANTHER" id="PTHR42760">
    <property type="entry name" value="SHORT-CHAIN DEHYDROGENASES/REDUCTASES FAMILY MEMBER"/>
    <property type="match status" value="1"/>
</dbReference>
<name>A0A428YXH6_KIBAR</name>
<dbReference type="PRINTS" id="PR00080">
    <property type="entry name" value="SDRFAMILY"/>
</dbReference>
<dbReference type="SUPFAM" id="SSF51735">
    <property type="entry name" value="NAD(P)-binding Rossmann-fold domains"/>
    <property type="match status" value="1"/>
</dbReference>
<dbReference type="AlphaFoldDB" id="A0A428YXH6"/>
<comment type="caution">
    <text evidence="3">The sequence shown here is derived from an EMBL/GenBank/DDBJ whole genome shotgun (WGS) entry which is preliminary data.</text>
</comment>
<dbReference type="GO" id="GO:0016616">
    <property type="term" value="F:oxidoreductase activity, acting on the CH-OH group of donors, NAD or NADP as acceptor"/>
    <property type="evidence" value="ECO:0007669"/>
    <property type="project" value="TreeGrafter"/>
</dbReference>
<dbReference type="PRINTS" id="PR00081">
    <property type="entry name" value="GDHRDH"/>
</dbReference>
<gene>
    <name evidence="3" type="ORF">DMH04_39095</name>
</gene>
<evidence type="ECO:0000256" key="2">
    <source>
        <dbReference type="ARBA" id="ARBA00023002"/>
    </source>
</evidence>
<dbReference type="OrthoDB" id="3208554at2"/>
<reference evidence="3 4" key="1">
    <citation type="submission" date="2018-05" db="EMBL/GenBank/DDBJ databases">
        <title>Evolution of GPA BGCs.</title>
        <authorList>
            <person name="Waglechner N."/>
            <person name="Wright G.D."/>
        </authorList>
    </citation>
    <scope>NUCLEOTIDE SEQUENCE [LARGE SCALE GENOMIC DNA]</scope>
    <source>
        <strain evidence="3 4">A82846</strain>
    </source>
</reference>
<keyword evidence="2" id="KW-0560">Oxidoreductase</keyword>
<accession>A0A428YXH6</accession>
<dbReference type="InterPro" id="IPR036291">
    <property type="entry name" value="NAD(P)-bd_dom_sf"/>
</dbReference>
<dbReference type="InterPro" id="IPR002347">
    <property type="entry name" value="SDR_fam"/>
</dbReference>
<dbReference type="Gene3D" id="3.40.50.720">
    <property type="entry name" value="NAD(P)-binding Rossmann-like Domain"/>
    <property type="match status" value="1"/>
</dbReference>
<proteinExistence type="inferred from homology"/>
<protein>
    <submittedName>
        <fullName evidence="3">3-oxoacyl-ACP reductase</fullName>
    </submittedName>
</protein>
<dbReference type="EMBL" id="QHKI01000050">
    <property type="protein sequence ID" value="RSM74742.1"/>
    <property type="molecule type" value="Genomic_DNA"/>
</dbReference>
<evidence type="ECO:0000256" key="1">
    <source>
        <dbReference type="ARBA" id="ARBA00006484"/>
    </source>
</evidence>
<dbReference type="Proteomes" id="UP000287547">
    <property type="component" value="Unassembled WGS sequence"/>
</dbReference>
<dbReference type="FunFam" id="3.40.50.720:FF:000084">
    <property type="entry name" value="Short-chain dehydrogenase reductase"/>
    <property type="match status" value="1"/>
</dbReference>
<dbReference type="Pfam" id="PF13561">
    <property type="entry name" value="adh_short_C2"/>
    <property type="match status" value="1"/>
</dbReference>
<dbReference type="PANTHER" id="PTHR42760:SF133">
    <property type="entry name" value="3-OXOACYL-[ACYL-CARRIER-PROTEIN] REDUCTASE"/>
    <property type="match status" value="1"/>
</dbReference>
<evidence type="ECO:0000313" key="4">
    <source>
        <dbReference type="Proteomes" id="UP000287547"/>
    </source>
</evidence>
<organism evidence="3 4">
    <name type="scientific">Kibdelosporangium aridum</name>
    <dbReference type="NCBI Taxonomy" id="2030"/>
    <lineage>
        <taxon>Bacteria</taxon>
        <taxon>Bacillati</taxon>
        <taxon>Actinomycetota</taxon>
        <taxon>Actinomycetes</taxon>
        <taxon>Pseudonocardiales</taxon>
        <taxon>Pseudonocardiaceae</taxon>
        <taxon>Kibdelosporangium</taxon>
    </lineage>
</organism>